<gene>
    <name evidence="2" type="ORF">HRR80_000136</name>
</gene>
<dbReference type="AlphaFoldDB" id="A0AAN6F0S2"/>
<organism evidence="2 3">
    <name type="scientific">Exophiala dermatitidis</name>
    <name type="common">Black yeast-like fungus</name>
    <name type="synonym">Wangiella dermatitidis</name>
    <dbReference type="NCBI Taxonomy" id="5970"/>
    <lineage>
        <taxon>Eukaryota</taxon>
        <taxon>Fungi</taxon>
        <taxon>Dikarya</taxon>
        <taxon>Ascomycota</taxon>
        <taxon>Pezizomycotina</taxon>
        <taxon>Eurotiomycetes</taxon>
        <taxon>Chaetothyriomycetidae</taxon>
        <taxon>Chaetothyriales</taxon>
        <taxon>Herpotrichiellaceae</taxon>
        <taxon>Exophiala</taxon>
    </lineage>
</organism>
<dbReference type="Proteomes" id="UP001161757">
    <property type="component" value="Unassembled WGS sequence"/>
</dbReference>
<dbReference type="EMBL" id="JAJGCB010000001">
    <property type="protein sequence ID" value="KAJ8995361.1"/>
    <property type="molecule type" value="Genomic_DNA"/>
</dbReference>
<evidence type="ECO:0000313" key="3">
    <source>
        <dbReference type="Proteomes" id="UP001161757"/>
    </source>
</evidence>
<dbReference type="Gene3D" id="3.40.50.1820">
    <property type="entry name" value="alpha/beta hydrolase"/>
    <property type="match status" value="1"/>
</dbReference>
<proteinExistence type="predicted"/>
<sequence length="439" mass="50261">MMLLRPFGRRPVLRKRAAFRQGWTRKGLSRFRVIEHVVPTQHTRQWPRGTEVGYENALRLAVKQYVPKSNQEPQLGDITFIAAQGNGFPKEMYEPLLDDLEESVSGLGRKIRSIWIADMAHQGQSYVLNENAVGNDPNWWDFARDLLYLINQKQGDMPQPLVGVGHSMGGTQLAQLALLHPRLLQALVLIDPVIQTENPSKTYAPAATYRRDLWPSRQEAAEKFAASKFYQTWDPRVLQEWSEYGLRELPTAMYPDRGTSPEPPVTLTTPKAQEVFSYLRPKYYGSPDIPPEEDWAVYGDIHPDDVEDYPFYRPEPAQTFRRLPELKPPVLYIFGAKSELATPDLRRKKMETTGSGIGGSGGQKNGKVEEVVLDCGHLVPLERVKECADAAARFSVSEVTRWEDMTRDWQRRWLEKPPRERIGIDDRWKEAIGPRPSKQ</sequence>
<protein>
    <recommendedName>
        <fullName evidence="1">AB hydrolase-1 domain-containing protein</fullName>
    </recommendedName>
</protein>
<comment type="caution">
    <text evidence="2">The sequence shown here is derived from an EMBL/GenBank/DDBJ whole genome shotgun (WGS) entry which is preliminary data.</text>
</comment>
<feature type="domain" description="AB hydrolase-1" evidence="1">
    <location>
        <begin position="86"/>
        <end position="390"/>
    </location>
</feature>
<reference evidence="2" key="1">
    <citation type="submission" date="2023-01" db="EMBL/GenBank/DDBJ databases">
        <title>Exophiala dermititidis isolated from Cystic Fibrosis Patient.</title>
        <authorList>
            <person name="Kurbessoian T."/>
            <person name="Crocker A."/>
            <person name="Murante D."/>
            <person name="Hogan D.A."/>
            <person name="Stajich J.E."/>
        </authorList>
    </citation>
    <scope>NUCLEOTIDE SEQUENCE</scope>
    <source>
        <strain evidence="2">Ex8</strain>
    </source>
</reference>
<evidence type="ECO:0000259" key="1">
    <source>
        <dbReference type="Pfam" id="PF12697"/>
    </source>
</evidence>
<dbReference type="InterPro" id="IPR029058">
    <property type="entry name" value="AB_hydrolase_fold"/>
</dbReference>
<dbReference type="Pfam" id="PF12697">
    <property type="entry name" value="Abhydrolase_6"/>
    <property type="match status" value="1"/>
</dbReference>
<dbReference type="PANTHER" id="PTHR43798:SF33">
    <property type="entry name" value="HYDROLASE, PUTATIVE (AFU_ORTHOLOGUE AFUA_2G14860)-RELATED"/>
    <property type="match status" value="1"/>
</dbReference>
<dbReference type="GO" id="GO:0016020">
    <property type="term" value="C:membrane"/>
    <property type="evidence" value="ECO:0007669"/>
    <property type="project" value="TreeGrafter"/>
</dbReference>
<evidence type="ECO:0000313" key="2">
    <source>
        <dbReference type="EMBL" id="KAJ8995361.1"/>
    </source>
</evidence>
<accession>A0AAN6F0S2</accession>
<dbReference type="SUPFAM" id="SSF53474">
    <property type="entry name" value="alpha/beta-Hydrolases"/>
    <property type="match status" value="1"/>
</dbReference>
<dbReference type="PANTHER" id="PTHR43798">
    <property type="entry name" value="MONOACYLGLYCEROL LIPASE"/>
    <property type="match status" value="1"/>
</dbReference>
<name>A0AAN6F0S2_EXODE</name>
<dbReference type="InterPro" id="IPR050266">
    <property type="entry name" value="AB_hydrolase_sf"/>
</dbReference>
<dbReference type="InterPro" id="IPR000073">
    <property type="entry name" value="AB_hydrolase_1"/>
</dbReference>